<dbReference type="GO" id="GO:0016887">
    <property type="term" value="F:ATP hydrolysis activity"/>
    <property type="evidence" value="ECO:0007669"/>
    <property type="project" value="InterPro"/>
</dbReference>
<evidence type="ECO:0000256" key="5">
    <source>
        <dbReference type="ARBA" id="ARBA00023136"/>
    </source>
</evidence>
<name>A0A848H7C3_9BURK</name>
<dbReference type="InterPro" id="IPR047641">
    <property type="entry name" value="ABC_transpr_MalK/UgpC-like"/>
</dbReference>
<dbReference type="Proteomes" id="UP000541185">
    <property type="component" value="Unassembled WGS sequence"/>
</dbReference>
<dbReference type="GO" id="GO:0015697">
    <property type="term" value="P:quaternary ammonium group transport"/>
    <property type="evidence" value="ECO:0007669"/>
    <property type="project" value="UniProtKB-ARBA"/>
</dbReference>
<dbReference type="Pfam" id="PF00005">
    <property type="entry name" value="ABC_tran"/>
    <property type="match status" value="1"/>
</dbReference>
<evidence type="ECO:0000256" key="1">
    <source>
        <dbReference type="ARBA" id="ARBA00022448"/>
    </source>
</evidence>
<dbReference type="SMART" id="SM00382">
    <property type="entry name" value="AAA"/>
    <property type="match status" value="1"/>
</dbReference>
<dbReference type="PANTHER" id="PTHR43875">
    <property type="entry name" value="MALTODEXTRIN IMPORT ATP-BINDING PROTEIN MSMX"/>
    <property type="match status" value="1"/>
</dbReference>
<dbReference type="InterPro" id="IPR017871">
    <property type="entry name" value="ABC_transporter-like_CS"/>
</dbReference>
<dbReference type="SUPFAM" id="SSF52540">
    <property type="entry name" value="P-loop containing nucleoside triphosphate hydrolases"/>
    <property type="match status" value="1"/>
</dbReference>
<organism evidence="7 8">
    <name type="scientific">Ramlibacter agri</name>
    <dbReference type="NCBI Taxonomy" id="2728837"/>
    <lineage>
        <taxon>Bacteria</taxon>
        <taxon>Pseudomonadati</taxon>
        <taxon>Pseudomonadota</taxon>
        <taxon>Betaproteobacteria</taxon>
        <taxon>Burkholderiales</taxon>
        <taxon>Comamonadaceae</taxon>
        <taxon>Ramlibacter</taxon>
    </lineage>
</organism>
<keyword evidence="3" id="KW-0547">Nucleotide-binding</keyword>
<dbReference type="InterPro" id="IPR003439">
    <property type="entry name" value="ABC_transporter-like_ATP-bd"/>
</dbReference>
<dbReference type="SUPFAM" id="SSF50331">
    <property type="entry name" value="MOP-like"/>
    <property type="match status" value="1"/>
</dbReference>
<evidence type="ECO:0000256" key="4">
    <source>
        <dbReference type="ARBA" id="ARBA00022840"/>
    </source>
</evidence>
<dbReference type="PANTHER" id="PTHR43875:SF1">
    <property type="entry name" value="OSMOPROTECTIVE COMPOUNDS UPTAKE ATP-BINDING PROTEIN GGTA"/>
    <property type="match status" value="1"/>
</dbReference>
<dbReference type="GO" id="GO:0055052">
    <property type="term" value="C:ATP-binding cassette (ABC) transporter complex, substrate-binding subunit-containing"/>
    <property type="evidence" value="ECO:0007669"/>
    <property type="project" value="TreeGrafter"/>
</dbReference>
<dbReference type="InterPro" id="IPR003593">
    <property type="entry name" value="AAA+_ATPase"/>
</dbReference>
<dbReference type="GO" id="GO:0015408">
    <property type="term" value="F:ABC-type ferric iron transporter activity"/>
    <property type="evidence" value="ECO:0007669"/>
    <property type="project" value="InterPro"/>
</dbReference>
<proteinExistence type="predicted"/>
<feature type="domain" description="ABC transporter" evidence="6">
    <location>
        <begin position="23"/>
        <end position="262"/>
    </location>
</feature>
<dbReference type="PROSITE" id="PS00211">
    <property type="entry name" value="ABC_TRANSPORTER_1"/>
    <property type="match status" value="1"/>
</dbReference>
<keyword evidence="8" id="KW-1185">Reference proteome</keyword>
<comment type="caution">
    <text evidence="7">The sequence shown here is derived from an EMBL/GenBank/DDBJ whole genome shotgun (WGS) entry which is preliminary data.</text>
</comment>
<dbReference type="InterPro" id="IPR008995">
    <property type="entry name" value="Mo/tungstate-bd_C_term_dom"/>
</dbReference>
<dbReference type="InterPro" id="IPR013611">
    <property type="entry name" value="Transp-assoc_OB_typ2"/>
</dbReference>
<keyword evidence="4 7" id="KW-0067">ATP-binding</keyword>
<dbReference type="PROSITE" id="PS50893">
    <property type="entry name" value="ABC_TRANSPORTER_2"/>
    <property type="match status" value="1"/>
</dbReference>
<reference evidence="7 8" key="1">
    <citation type="submission" date="2020-04" db="EMBL/GenBank/DDBJ databases">
        <title>Ramlibacter sp. G-1-2-2 isolated from soil.</title>
        <authorList>
            <person name="Dahal R.H."/>
        </authorList>
    </citation>
    <scope>NUCLEOTIDE SEQUENCE [LARGE SCALE GENOMIC DNA]</scope>
    <source>
        <strain evidence="7 8">G-1-2-2</strain>
    </source>
</reference>
<gene>
    <name evidence="7" type="ORF">HHL11_07445</name>
</gene>
<evidence type="ECO:0000313" key="7">
    <source>
        <dbReference type="EMBL" id="NML43578.1"/>
    </source>
</evidence>
<keyword evidence="5" id="KW-0472">Membrane</keyword>
<dbReference type="FunFam" id="3.40.50.300:FF:000425">
    <property type="entry name" value="Probable ABC transporter, ATP-binding subunit"/>
    <property type="match status" value="1"/>
</dbReference>
<accession>A0A848H7C3</accession>
<dbReference type="CDD" id="cd03259">
    <property type="entry name" value="ABC_Carb_Solutes_like"/>
    <property type="match status" value="1"/>
</dbReference>
<dbReference type="InterPro" id="IPR015853">
    <property type="entry name" value="ABC_transpr_FbpC"/>
</dbReference>
<dbReference type="EMBL" id="JABBFX010000001">
    <property type="protein sequence ID" value="NML43578.1"/>
    <property type="molecule type" value="Genomic_DNA"/>
</dbReference>
<evidence type="ECO:0000259" key="6">
    <source>
        <dbReference type="PROSITE" id="PS50893"/>
    </source>
</evidence>
<evidence type="ECO:0000256" key="2">
    <source>
        <dbReference type="ARBA" id="ARBA00022475"/>
    </source>
</evidence>
<sequence length="377" mass="40665">MSSEAAPVQGDTPVVAANDHFVVEVRGLRKHYAGRKIVVHALDGVDLVVRPGELVVLLGPSGCGKTTLLRCIAGLERPPAGEIRVAGRTVFSARDQVFVPPEQRRIGMMFQSYALWPHMTVAENIAYPLPSSVPRVQREARVAEMLERLGVAGLGHRYPGELSGGQQQRVALARALIASQSLVLFDEPLSNVDAKVRRKLRAELRELKRHNGFAGVYVTHDQEEAMELADTLVVMEAGRIVQAAPPREVYRRPANSYVAGFVGEINRWPARAGADGRVACSLGDVALSAPAGTQGHIGIRPEHVRVVPAGRAATTDALRVPAQLEDSVHLGARIEMRLRAGAQAVTASLPEGEGGELEPGAQVEMILPREKLLWLPA</sequence>
<dbReference type="RefSeq" id="WP_169417776.1">
    <property type="nucleotide sequence ID" value="NZ_JABBFX010000001.1"/>
</dbReference>
<dbReference type="GO" id="GO:0005524">
    <property type="term" value="F:ATP binding"/>
    <property type="evidence" value="ECO:0007669"/>
    <property type="project" value="UniProtKB-KW"/>
</dbReference>
<protein>
    <submittedName>
        <fullName evidence="7">ABC transporter ATP-binding protein</fullName>
    </submittedName>
</protein>
<keyword evidence="2" id="KW-1003">Cell membrane</keyword>
<dbReference type="InterPro" id="IPR027417">
    <property type="entry name" value="P-loop_NTPase"/>
</dbReference>
<dbReference type="AlphaFoldDB" id="A0A848H7C3"/>
<dbReference type="Pfam" id="PF08402">
    <property type="entry name" value="TOBE_2"/>
    <property type="match status" value="1"/>
</dbReference>
<evidence type="ECO:0000313" key="8">
    <source>
        <dbReference type="Proteomes" id="UP000541185"/>
    </source>
</evidence>
<keyword evidence="1" id="KW-0813">Transport</keyword>
<evidence type="ECO:0000256" key="3">
    <source>
        <dbReference type="ARBA" id="ARBA00022741"/>
    </source>
</evidence>
<dbReference type="Gene3D" id="3.40.50.300">
    <property type="entry name" value="P-loop containing nucleotide triphosphate hydrolases"/>
    <property type="match status" value="1"/>
</dbReference>